<dbReference type="InterPro" id="IPR024962">
    <property type="entry name" value="YukD-like"/>
</dbReference>
<protein>
    <submittedName>
        <fullName evidence="3">Type VII secretion integral membrane protein EccD</fullName>
    </submittedName>
</protein>
<feature type="transmembrane region" description="Helical" evidence="1">
    <location>
        <begin position="412"/>
        <end position="438"/>
    </location>
</feature>
<feature type="transmembrane region" description="Helical" evidence="1">
    <location>
        <begin position="115"/>
        <end position="131"/>
    </location>
</feature>
<name>A0A562UXY4_9ACTN</name>
<sequence>MPGQYSSVTVVGPESTRDMALPSGVPVAELLPPLLNRGLAGRDGHAASWELTTVDGTRLHPARSLADAAVRDGDVLHLHDATDAVLPAAVEDVRDSVEDHVESAGHRWRAGTGRLYATIVAAVAVVAAAFVPGADLAVLLTGGLVCLSATVVSWWSADQAPLLSRLSLAAGALWAWRITHLASESIAPDGLVGELLRHTYGAWAAVALMLVSLVGTPLALPFTVGLAVVASIATPVVIAMQFGAPLTATVGIALVLTVFAIGLLPRAAMGLSGLFGVDRDIQAGEEVREPRLAAILARLDAVLTGAILAIATVATTAVLVLVSRGELWPGLLALGAGLALLSRSRVFDQTRHVAPFRVAGTLSLAICAAGWLLAGSVLLPWAPAVAVLAALVYVGLASVPRSTVANASAARIIRVVEILLVAGMIAICGQITGLYAAVGW</sequence>
<evidence type="ECO:0000259" key="2">
    <source>
        <dbReference type="Pfam" id="PF19053"/>
    </source>
</evidence>
<evidence type="ECO:0000313" key="4">
    <source>
        <dbReference type="Proteomes" id="UP000321617"/>
    </source>
</evidence>
<proteinExistence type="predicted"/>
<dbReference type="Pfam" id="PF08817">
    <property type="entry name" value="YukD"/>
    <property type="match status" value="1"/>
</dbReference>
<dbReference type="OrthoDB" id="4775372at2"/>
<feature type="transmembrane region" description="Helical" evidence="1">
    <location>
        <begin position="380"/>
        <end position="400"/>
    </location>
</feature>
<dbReference type="InterPro" id="IPR044049">
    <property type="entry name" value="EccD_transm"/>
</dbReference>
<keyword evidence="4" id="KW-1185">Reference proteome</keyword>
<dbReference type="Pfam" id="PF19053">
    <property type="entry name" value="EccD"/>
    <property type="match status" value="1"/>
</dbReference>
<reference evidence="3 4" key="1">
    <citation type="journal article" date="2013" name="Stand. Genomic Sci.">
        <title>Genomic Encyclopedia of Type Strains, Phase I: The one thousand microbial genomes (KMG-I) project.</title>
        <authorList>
            <person name="Kyrpides N.C."/>
            <person name="Woyke T."/>
            <person name="Eisen J.A."/>
            <person name="Garrity G."/>
            <person name="Lilburn T.G."/>
            <person name="Beck B.J."/>
            <person name="Whitman W.B."/>
            <person name="Hugenholtz P."/>
            <person name="Klenk H.P."/>
        </authorList>
    </citation>
    <scope>NUCLEOTIDE SEQUENCE [LARGE SCALE GENOMIC DNA]</scope>
    <source>
        <strain evidence="3 4">DSM 45044</strain>
    </source>
</reference>
<evidence type="ECO:0000256" key="1">
    <source>
        <dbReference type="SAM" id="Phobius"/>
    </source>
</evidence>
<organism evidence="3 4">
    <name type="scientific">Stackebrandtia albiflava</name>
    <dbReference type="NCBI Taxonomy" id="406432"/>
    <lineage>
        <taxon>Bacteria</taxon>
        <taxon>Bacillati</taxon>
        <taxon>Actinomycetota</taxon>
        <taxon>Actinomycetes</taxon>
        <taxon>Glycomycetales</taxon>
        <taxon>Glycomycetaceae</taxon>
        <taxon>Stackebrandtia</taxon>
    </lineage>
</organism>
<keyword evidence="1" id="KW-0472">Membrane</keyword>
<dbReference type="EMBL" id="VLLL01000007">
    <property type="protein sequence ID" value="TWJ10504.1"/>
    <property type="molecule type" value="Genomic_DNA"/>
</dbReference>
<feature type="transmembrane region" description="Helical" evidence="1">
    <location>
        <begin position="356"/>
        <end position="374"/>
    </location>
</feature>
<gene>
    <name evidence="3" type="ORF">LX16_3921</name>
</gene>
<feature type="transmembrane region" description="Helical" evidence="1">
    <location>
        <begin position="296"/>
        <end position="321"/>
    </location>
</feature>
<keyword evidence="1" id="KW-1133">Transmembrane helix</keyword>
<evidence type="ECO:0000313" key="3">
    <source>
        <dbReference type="EMBL" id="TWJ10504.1"/>
    </source>
</evidence>
<comment type="caution">
    <text evidence="3">The sequence shown here is derived from an EMBL/GenBank/DDBJ whole genome shotgun (WGS) entry which is preliminary data.</text>
</comment>
<feature type="transmembrane region" description="Helical" evidence="1">
    <location>
        <begin position="327"/>
        <end position="344"/>
    </location>
</feature>
<dbReference type="Proteomes" id="UP000321617">
    <property type="component" value="Unassembled WGS sequence"/>
</dbReference>
<dbReference type="RefSeq" id="WP_158645659.1">
    <property type="nucleotide sequence ID" value="NZ_BAABIJ010000003.1"/>
</dbReference>
<keyword evidence="1" id="KW-0812">Transmembrane</keyword>
<dbReference type="AlphaFoldDB" id="A0A562UXY4"/>
<feature type="transmembrane region" description="Helical" evidence="1">
    <location>
        <begin position="137"/>
        <end position="155"/>
    </location>
</feature>
<accession>A0A562UXY4</accession>
<dbReference type="Gene3D" id="3.10.20.90">
    <property type="entry name" value="Phosphatidylinositol 3-kinase Catalytic Subunit, Chain A, domain 1"/>
    <property type="match status" value="1"/>
</dbReference>
<feature type="domain" description="EccD-like transmembrane" evidence="2">
    <location>
        <begin position="115"/>
        <end position="438"/>
    </location>
</feature>
<feature type="transmembrane region" description="Helical" evidence="1">
    <location>
        <begin position="250"/>
        <end position="275"/>
    </location>
</feature>